<dbReference type="OrthoDB" id="7274147at2"/>
<comment type="caution">
    <text evidence="3">The sequence shown here is derived from an EMBL/GenBank/DDBJ whole genome shotgun (WGS) entry which is preliminary data.</text>
</comment>
<dbReference type="PROSITE" id="PS51318">
    <property type="entry name" value="TAT"/>
    <property type="match status" value="1"/>
</dbReference>
<evidence type="ECO:0000256" key="1">
    <source>
        <dbReference type="SAM" id="SignalP"/>
    </source>
</evidence>
<dbReference type="PANTHER" id="PTHR38593">
    <property type="entry name" value="BLR2558 PROTEIN"/>
    <property type="match status" value="1"/>
</dbReference>
<accession>A0A5M6IV95</accession>
<dbReference type="RefSeq" id="WP_150041703.1">
    <property type="nucleotide sequence ID" value="NZ_OW485601.1"/>
</dbReference>
<evidence type="ECO:0000313" key="4">
    <source>
        <dbReference type="Proteomes" id="UP000325255"/>
    </source>
</evidence>
<organism evidence="3 4">
    <name type="scientific">Rhodovastum atsumiense</name>
    <dbReference type="NCBI Taxonomy" id="504468"/>
    <lineage>
        <taxon>Bacteria</taxon>
        <taxon>Pseudomonadati</taxon>
        <taxon>Pseudomonadota</taxon>
        <taxon>Alphaproteobacteria</taxon>
        <taxon>Acetobacterales</taxon>
        <taxon>Acetobacteraceae</taxon>
        <taxon>Rhodovastum</taxon>
    </lineage>
</organism>
<proteinExistence type="predicted"/>
<evidence type="ECO:0000313" key="3">
    <source>
        <dbReference type="EMBL" id="KAA5611325.1"/>
    </source>
</evidence>
<dbReference type="Gene3D" id="1.20.1260.10">
    <property type="match status" value="1"/>
</dbReference>
<dbReference type="InterPro" id="IPR012347">
    <property type="entry name" value="Ferritin-like"/>
</dbReference>
<keyword evidence="1" id="KW-0732">Signal</keyword>
<evidence type="ECO:0000259" key="2">
    <source>
        <dbReference type="Pfam" id="PF13628"/>
    </source>
</evidence>
<dbReference type="AlphaFoldDB" id="A0A5M6IV95"/>
<name>A0A5M6IV95_9PROT</name>
<dbReference type="Pfam" id="PF13628">
    <property type="entry name" value="DUF4142"/>
    <property type="match status" value="1"/>
</dbReference>
<protein>
    <submittedName>
        <fullName evidence="3">DUF4142 domain-containing protein</fullName>
    </submittedName>
</protein>
<feature type="signal peptide" evidence="1">
    <location>
        <begin position="1"/>
        <end position="27"/>
    </location>
</feature>
<reference evidence="3 4" key="1">
    <citation type="submission" date="2019-09" db="EMBL/GenBank/DDBJ databases">
        <title>Genome sequence of Rhodovastum atsumiense, a diverse member of the Acetobacteraceae family of non-sulfur purple photosynthetic bacteria.</title>
        <authorList>
            <person name="Meyer T."/>
            <person name="Kyndt J."/>
        </authorList>
    </citation>
    <scope>NUCLEOTIDE SEQUENCE [LARGE SCALE GENOMIC DNA]</scope>
    <source>
        <strain evidence="3 4">DSM 21279</strain>
    </source>
</reference>
<dbReference type="InterPro" id="IPR025419">
    <property type="entry name" value="DUF4142"/>
</dbReference>
<dbReference type="EMBL" id="VWPK01000022">
    <property type="protein sequence ID" value="KAA5611325.1"/>
    <property type="molecule type" value="Genomic_DNA"/>
</dbReference>
<dbReference type="PANTHER" id="PTHR38593:SF1">
    <property type="entry name" value="BLR2558 PROTEIN"/>
    <property type="match status" value="1"/>
</dbReference>
<sequence>MTDRRSLLLVAGTAPALFAARSAVAQASLRPDPTPRLPPQPGQGLPAEDVRFLRRAARLSEAQQEAGRLAAAAAATPEIRQLAEAVAGEHATLLRELIAYAAKHGVDLQASEDTSLAGLRTARGEEMDRRFLARQLGLYAPLAEMYQAEASNTPDKELGRLAIAALAALRMRFETARQLGTGYGLSVETVEAPPQY</sequence>
<gene>
    <name evidence="3" type="ORF">F1189_15370</name>
</gene>
<dbReference type="Proteomes" id="UP000325255">
    <property type="component" value="Unassembled WGS sequence"/>
</dbReference>
<feature type="chain" id="PRO_5024390134" evidence="1">
    <location>
        <begin position="28"/>
        <end position="196"/>
    </location>
</feature>
<keyword evidence="4" id="KW-1185">Reference proteome</keyword>
<dbReference type="InterPro" id="IPR006311">
    <property type="entry name" value="TAT_signal"/>
</dbReference>
<feature type="domain" description="DUF4142" evidence="2">
    <location>
        <begin position="48"/>
        <end position="179"/>
    </location>
</feature>